<organism evidence="2 3">
    <name type="scientific">Aquimarina addita</name>
    <dbReference type="NCBI Taxonomy" id="870485"/>
    <lineage>
        <taxon>Bacteria</taxon>
        <taxon>Pseudomonadati</taxon>
        <taxon>Bacteroidota</taxon>
        <taxon>Flavobacteriia</taxon>
        <taxon>Flavobacteriales</taxon>
        <taxon>Flavobacteriaceae</taxon>
        <taxon>Aquimarina</taxon>
    </lineage>
</organism>
<evidence type="ECO:0000313" key="3">
    <source>
        <dbReference type="Proteomes" id="UP001500459"/>
    </source>
</evidence>
<feature type="signal peptide" evidence="1">
    <location>
        <begin position="1"/>
        <end position="24"/>
    </location>
</feature>
<feature type="chain" id="PRO_5045234603" evidence="1">
    <location>
        <begin position="25"/>
        <end position="199"/>
    </location>
</feature>
<reference evidence="3" key="1">
    <citation type="journal article" date="2019" name="Int. J. Syst. Evol. Microbiol.">
        <title>The Global Catalogue of Microorganisms (GCM) 10K type strain sequencing project: providing services to taxonomists for standard genome sequencing and annotation.</title>
        <authorList>
            <consortium name="The Broad Institute Genomics Platform"/>
            <consortium name="The Broad Institute Genome Sequencing Center for Infectious Disease"/>
            <person name="Wu L."/>
            <person name="Ma J."/>
        </authorList>
    </citation>
    <scope>NUCLEOTIDE SEQUENCE [LARGE SCALE GENOMIC DNA]</scope>
    <source>
        <strain evidence="3">JCM 17106</strain>
    </source>
</reference>
<dbReference type="EMBL" id="BAABCW010000014">
    <property type="protein sequence ID" value="GAA3514970.1"/>
    <property type="molecule type" value="Genomic_DNA"/>
</dbReference>
<keyword evidence="1" id="KW-0732">Signal</keyword>
<name>A0ABP6UNL4_9FLAO</name>
<dbReference type="Proteomes" id="UP001500459">
    <property type="component" value="Unassembled WGS sequence"/>
</dbReference>
<evidence type="ECO:0000256" key="1">
    <source>
        <dbReference type="SAM" id="SignalP"/>
    </source>
</evidence>
<accession>A0ABP6UNL4</accession>
<proteinExistence type="predicted"/>
<keyword evidence="3" id="KW-1185">Reference proteome</keyword>
<comment type="caution">
    <text evidence="2">The sequence shown here is derived from an EMBL/GenBank/DDBJ whole genome shotgun (WGS) entry which is preliminary data.</text>
</comment>
<gene>
    <name evidence="2" type="ORF">GCM10022393_31150</name>
</gene>
<protein>
    <submittedName>
        <fullName evidence="2">Uncharacterized protein</fullName>
    </submittedName>
</protein>
<sequence length="199" mass="23619">MMKKHTETLFLLIALIFISFSAIAQNELKMDIDFDGVTDTIFIDTEKSTIVCLLSSKNFKRVESNPIEILNPQSRITDARNGFYFENEWMTAGYSNQFRYDKKLKRIRLIGMSRYEFGNAANDGSGESSVNLLTGDYLGNWNYYDNWKEELIKIPEIKTKMHFNKIYLENFEEEVYFDFATKCSKLYYRYREIVRNKRK</sequence>
<evidence type="ECO:0000313" key="2">
    <source>
        <dbReference type="EMBL" id="GAA3514970.1"/>
    </source>
</evidence>